<dbReference type="Proteomes" id="UP001156389">
    <property type="component" value="Unassembled WGS sequence"/>
</dbReference>
<accession>A0ABT2JNP0</accession>
<sequence length="101" mass="11101">MNHRIRSILQRTLARILRVLAPATGRHREHPLAQAGPRTTSGRRLLVRAAAPPWVRPEPHRARARTLPPPDGDGPALDGASPLVRPYLLAHERLATLEVAA</sequence>
<evidence type="ECO:0000313" key="3">
    <source>
        <dbReference type="Proteomes" id="UP001156389"/>
    </source>
</evidence>
<proteinExistence type="predicted"/>
<evidence type="ECO:0000313" key="2">
    <source>
        <dbReference type="EMBL" id="MCT2589441.1"/>
    </source>
</evidence>
<name>A0ABT2JNP0_9ACTN</name>
<dbReference type="RefSeq" id="WP_260216411.1">
    <property type="nucleotide sequence ID" value="NZ_JAJAGO010000002.1"/>
</dbReference>
<evidence type="ECO:0008006" key="4">
    <source>
        <dbReference type="Google" id="ProtNLM"/>
    </source>
</evidence>
<gene>
    <name evidence="2" type="ORF">LHJ74_05765</name>
</gene>
<evidence type="ECO:0000256" key="1">
    <source>
        <dbReference type="SAM" id="MobiDB-lite"/>
    </source>
</evidence>
<dbReference type="EMBL" id="JAJAGO010000002">
    <property type="protein sequence ID" value="MCT2589441.1"/>
    <property type="molecule type" value="Genomic_DNA"/>
</dbReference>
<protein>
    <recommendedName>
        <fullName evidence="4">Secreted protein</fullName>
    </recommendedName>
</protein>
<keyword evidence="3" id="KW-1185">Reference proteome</keyword>
<comment type="caution">
    <text evidence="2">The sequence shown here is derived from an EMBL/GenBank/DDBJ whole genome shotgun (WGS) entry which is preliminary data.</text>
</comment>
<organism evidence="2 3">
    <name type="scientific">Streptomyces gossypii</name>
    <dbReference type="NCBI Taxonomy" id="2883101"/>
    <lineage>
        <taxon>Bacteria</taxon>
        <taxon>Bacillati</taxon>
        <taxon>Actinomycetota</taxon>
        <taxon>Actinomycetes</taxon>
        <taxon>Kitasatosporales</taxon>
        <taxon>Streptomycetaceae</taxon>
        <taxon>Streptomyces</taxon>
    </lineage>
</organism>
<feature type="region of interest" description="Disordered" evidence="1">
    <location>
        <begin position="24"/>
        <end position="81"/>
    </location>
</feature>
<reference evidence="2 3" key="1">
    <citation type="submission" date="2021-10" db="EMBL/GenBank/DDBJ databases">
        <title>Streptomyces gossypii sp. nov., isolated from soil collected from cotton field.</title>
        <authorList>
            <person name="Ge X."/>
            <person name="Chen X."/>
            <person name="Liu W."/>
        </authorList>
    </citation>
    <scope>NUCLEOTIDE SEQUENCE [LARGE SCALE GENOMIC DNA]</scope>
    <source>
        <strain evidence="2 3">N2-109</strain>
    </source>
</reference>